<name>A0A0R3T162_RODNA</name>
<dbReference type="GO" id="GO:0061136">
    <property type="term" value="P:regulation of proteasomal protein catabolic process"/>
    <property type="evidence" value="ECO:0007669"/>
    <property type="project" value="TreeGrafter"/>
</dbReference>
<evidence type="ECO:0000256" key="8">
    <source>
        <dbReference type="ARBA" id="ARBA00022807"/>
    </source>
</evidence>
<feature type="domain" description="USP" evidence="13">
    <location>
        <begin position="107"/>
        <end position="372"/>
    </location>
</feature>
<comment type="similarity">
    <text evidence="2">Belongs to the peptidase C19 family. USP14/UBP6 subfamily.</text>
</comment>
<evidence type="ECO:0000256" key="1">
    <source>
        <dbReference type="ARBA" id="ARBA00000707"/>
    </source>
</evidence>
<evidence type="ECO:0000259" key="13">
    <source>
        <dbReference type="PROSITE" id="PS50235"/>
    </source>
</evidence>
<evidence type="ECO:0000256" key="2">
    <source>
        <dbReference type="ARBA" id="ARBA00008739"/>
    </source>
</evidence>
<dbReference type="STRING" id="102285.A0A0R3T162"/>
<gene>
    <name evidence="14" type="ORF">HNAJ_LOCUS596</name>
</gene>
<dbReference type="GO" id="GO:0016579">
    <property type="term" value="P:protein deubiquitination"/>
    <property type="evidence" value="ECO:0007669"/>
    <property type="project" value="InterPro"/>
</dbReference>
<evidence type="ECO:0000256" key="6">
    <source>
        <dbReference type="ARBA" id="ARBA00022786"/>
    </source>
</evidence>
<dbReference type="InterPro" id="IPR028889">
    <property type="entry name" value="USP"/>
</dbReference>
<keyword evidence="8" id="KW-0788">Thiol protease</keyword>
<evidence type="ECO:0000259" key="12">
    <source>
        <dbReference type="PROSITE" id="PS50053"/>
    </source>
</evidence>
<sequence length="372" mass="42066">MPVYKVFVKWRAHKFDNIEVDTNVSPLEFKKALKDLTGVPEERQKVFISGAVLGDESFDGIKIRNGCQVMVMGTKEELPKSITFKPPPHAREASTQANAEPKLRLPIGLVNFGNTCYMNSAVQLLYAIPEFRAFVQRAPVASLNVLSAEVRAVFTAIRLIFTGLSNAEEAILPVTLVDAFGKAYPHFGIQTDILGSLAKSSQIFEQQDANECFLEFIRLLQQIKADAAVFKAHPILPPKSFGEDSGWNPVDRFLSGKLMNTIKNEENEDEPLQYTTETFLQLSCYISQEIKFLQTGLQNNLETQFRKTSELSGKEMAYKKVGRYARLPGYLCIQIMRFYFKEKTKSNTKVRVMKICPLFQVFSFLSVTFLSH</sequence>
<reference evidence="16" key="1">
    <citation type="submission" date="2017-02" db="UniProtKB">
        <authorList>
            <consortium name="WormBaseParasite"/>
        </authorList>
    </citation>
    <scope>IDENTIFICATION</scope>
</reference>
<evidence type="ECO:0000256" key="7">
    <source>
        <dbReference type="ARBA" id="ARBA00022801"/>
    </source>
</evidence>
<dbReference type="AlphaFoldDB" id="A0A0R3T162"/>
<evidence type="ECO:0000256" key="3">
    <source>
        <dbReference type="ARBA" id="ARBA00012759"/>
    </source>
</evidence>
<evidence type="ECO:0000256" key="9">
    <source>
        <dbReference type="ARBA" id="ARBA00029877"/>
    </source>
</evidence>
<dbReference type="PROSITE" id="PS00972">
    <property type="entry name" value="USP_1"/>
    <property type="match status" value="1"/>
</dbReference>
<evidence type="ECO:0000256" key="10">
    <source>
        <dbReference type="ARBA" id="ARBA00029889"/>
    </source>
</evidence>
<dbReference type="WBParaSite" id="HNAJ_0000059501-mRNA-1">
    <property type="protein sequence ID" value="HNAJ_0000059501-mRNA-1"/>
    <property type="gene ID" value="HNAJ_0000059501"/>
</dbReference>
<dbReference type="PANTHER" id="PTHR43982">
    <property type="entry name" value="UBIQUITIN CARBOXYL-TERMINAL HYDROLASE"/>
    <property type="match status" value="1"/>
</dbReference>
<protein>
    <recommendedName>
        <fullName evidence="4">Ubiquitin carboxyl-terminal hydrolase 14</fullName>
        <ecNumber evidence="3">3.4.19.12</ecNumber>
    </recommendedName>
    <alternativeName>
        <fullName evidence="9">Deubiquitinating enzyme 14</fullName>
    </alternativeName>
    <alternativeName>
        <fullName evidence="10">Ubiquitin thioesterase 14</fullName>
    </alternativeName>
    <alternativeName>
        <fullName evidence="11">Ubiquitin-specific-processing protease 14</fullName>
    </alternativeName>
</protein>
<dbReference type="Pfam" id="PF00443">
    <property type="entry name" value="UCH"/>
    <property type="match status" value="1"/>
</dbReference>
<dbReference type="SUPFAM" id="SSF54001">
    <property type="entry name" value="Cysteine proteinases"/>
    <property type="match status" value="1"/>
</dbReference>
<dbReference type="InterPro" id="IPR018200">
    <property type="entry name" value="USP_CS"/>
</dbReference>
<accession>A0A0R3T162</accession>
<dbReference type="InterPro" id="IPR000626">
    <property type="entry name" value="Ubiquitin-like_dom"/>
</dbReference>
<dbReference type="InterPro" id="IPR029071">
    <property type="entry name" value="Ubiquitin-like_domsf"/>
</dbReference>
<keyword evidence="5" id="KW-0645">Protease</keyword>
<reference evidence="14 15" key="2">
    <citation type="submission" date="2018-11" db="EMBL/GenBank/DDBJ databases">
        <authorList>
            <consortium name="Pathogen Informatics"/>
        </authorList>
    </citation>
    <scope>NUCLEOTIDE SEQUENCE [LARGE SCALE GENOMIC DNA]</scope>
</reference>
<evidence type="ECO:0000313" key="16">
    <source>
        <dbReference type="WBParaSite" id="HNAJ_0000059501-mRNA-1"/>
    </source>
</evidence>
<comment type="catalytic activity">
    <reaction evidence="1">
        <text>Thiol-dependent hydrolysis of ester, thioester, amide, peptide and isopeptide bonds formed by the C-terminal Gly of ubiquitin (a 76-residue protein attached to proteins as an intracellular targeting signal).</text>
        <dbReference type="EC" id="3.4.19.12"/>
    </reaction>
</comment>
<dbReference type="Pfam" id="PF00240">
    <property type="entry name" value="ubiquitin"/>
    <property type="match status" value="1"/>
</dbReference>
<dbReference type="PROSITE" id="PS50053">
    <property type="entry name" value="UBIQUITIN_2"/>
    <property type="match status" value="1"/>
</dbReference>
<organism evidence="16">
    <name type="scientific">Rodentolepis nana</name>
    <name type="common">Dwarf tapeworm</name>
    <name type="synonym">Hymenolepis nana</name>
    <dbReference type="NCBI Taxonomy" id="102285"/>
    <lineage>
        <taxon>Eukaryota</taxon>
        <taxon>Metazoa</taxon>
        <taxon>Spiralia</taxon>
        <taxon>Lophotrochozoa</taxon>
        <taxon>Platyhelminthes</taxon>
        <taxon>Cestoda</taxon>
        <taxon>Eucestoda</taxon>
        <taxon>Cyclophyllidea</taxon>
        <taxon>Hymenolepididae</taxon>
        <taxon>Rodentolepis</taxon>
    </lineage>
</organism>
<dbReference type="GO" id="GO:0070628">
    <property type="term" value="F:proteasome binding"/>
    <property type="evidence" value="ECO:0007669"/>
    <property type="project" value="TreeGrafter"/>
</dbReference>
<proteinExistence type="inferred from homology"/>
<evidence type="ECO:0000256" key="5">
    <source>
        <dbReference type="ARBA" id="ARBA00022670"/>
    </source>
</evidence>
<keyword evidence="6" id="KW-0833">Ubl conjugation pathway</keyword>
<dbReference type="InterPro" id="IPR044635">
    <property type="entry name" value="UBP14-like"/>
</dbReference>
<dbReference type="Gene3D" id="3.90.70.10">
    <property type="entry name" value="Cysteine proteinases"/>
    <property type="match status" value="1"/>
</dbReference>
<dbReference type="SUPFAM" id="SSF54236">
    <property type="entry name" value="Ubiquitin-like"/>
    <property type="match status" value="1"/>
</dbReference>
<dbReference type="Gene3D" id="3.10.20.90">
    <property type="entry name" value="Phosphatidylinositol 3-kinase Catalytic Subunit, Chain A, domain 1"/>
    <property type="match status" value="1"/>
</dbReference>
<feature type="domain" description="Ubiquitin-like" evidence="12">
    <location>
        <begin position="4"/>
        <end position="72"/>
    </location>
</feature>
<evidence type="ECO:0000256" key="4">
    <source>
        <dbReference type="ARBA" id="ARBA00014611"/>
    </source>
</evidence>
<dbReference type="SMART" id="SM00213">
    <property type="entry name" value="UBQ"/>
    <property type="match status" value="1"/>
</dbReference>
<dbReference type="InterPro" id="IPR001394">
    <property type="entry name" value="Peptidase_C19_UCH"/>
</dbReference>
<dbReference type="EC" id="3.4.19.12" evidence="3"/>
<dbReference type="InterPro" id="IPR038765">
    <property type="entry name" value="Papain-like_cys_pep_sf"/>
</dbReference>
<evidence type="ECO:0000313" key="15">
    <source>
        <dbReference type="Proteomes" id="UP000278807"/>
    </source>
</evidence>
<dbReference type="EMBL" id="UZAE01000177">
    <property type="protein sequence ID" value="VDN96455.1"/>
    <property type="molecule type" value="Genomic_DNA"/>
</dbReference>
<dbReference type="GO" id="GO:0004843">
    <property type="term" value="F:cysteine-type deubiquitinase activity"/>
    <property type="evidence" value="ECO:0007669"/>
    <property type="project" value="UniProtKB-EC"/>
</dbReference>
<evidence type="ECO:0000313" key="14">
    <source>
        <dbReference type="EMBL" id="VDN96455.1"/>
    </source>
</evidence>
<dbReference type="Proteomes" id="UP000278807">
    <property type="component" value="Unassembled WGS sequence"/>
</dbReference>
<evidence type="ECO:0000256" key="11">
    <source>
        <dbReference type="ARBA" id="ARBA00032096"/>
    </source>
</evidence>
<dbReference type="GO" id="GO:0043161">
    <property type="term" value="P:proteasome-mediated ubiquitin-dependent protein catabolic process"/>
    <property type="evidence" value="ECO:0007669"/>
    <property type="project" value="InterPro"/>
</dbReference>
<keyword evidence="7" id="KW-0378">Hydrolase</keyword>
<dbReference type="PROSITE" id="PS50235">
    <property type="entry name" value="USP_3"/>
    <property type="match status" value="1"/>
</dbReference>
<dbReference type="PANTHER" id="PTHR43982:SF1">
    <property type="entry name" value="UBIQUITIN CARBOXYL-TERMINAL HYDROLASE 14"/>
    <property type="match status" value="1"/>
</dbReference>
<dbReference type="OrthoDB" id="333239at2759"/>
<keyword evidence="15" id="KW-1185">Reference proteome</keyword>
<dbReference type="CDD" id="cd16104">
    <property type="entry name" value="Ubl_USP14_like"/>
    <property type="match status" value="1"/>
</dbReference>